<feature type="transmembrane region" description="Helical" evidence="6">
    <location>
        <begin position="147"/>
        <end position="170"/>
    </location>
</feature>
<dbReference type="VEuPathDB" id="FungiDB:SI65_09037"/>
<dbReference type="GO" id="GO:0016020">
    <property type="term" value="C:membrane"/>
    <property type="evidence" value="ECO:0007669"/>
    <property type="project" value="UniProtKB-SubCell"/>
</dbReference>
<dbReference type="InterPro" id="IPR005829">
    <property type="entry name" value="Sugar_transporter_CS"/>
</dbReference>
<dbReference type="Pfam" id="PF00083">
    <property type="entry name" value="Sugar_tr"/>
    <property type="match status" value="1"/>
</dbReference>
<feature type="transmembrane region" description="Helical" evidence="6">
    <location>
        <begin position="391"/>
        <end position="410"/>
    </location>
</feature>
<comment type="similarity">
    <text evidence="2">Belongs to the major facilitator superfamily. Sugar transporter (TC 2.A.1.1) family.</text>
</comment>
<keyword evidence="3 6" id="KW-0812">Transmembrane</keyword>
<dbReference type="Gene3D" id="1.20.1250.20">
    <property type="entry name" value="MFS general substrate transporter like domains"/>
    <property type="match status" value="1"/>
</dbReference>
<dbReference type="PANTHER" id="PTHR48022:SF41">
    <property type="entry name" value="MAJOR FACILITATOR SUPERFAMILY (MFS) PROFILE DOMAIN-CONTAINING PROTEIN"/>
    <property type="match status" value="1"/>
</dbReference>
<evidence type="ECO:0000256" key="2">
    <source>
        <dbReference type="ARBA" id="ARBA00010992"/>
    </source>
</evidence>
<evidence type="ECO:0000313" key="8">
    <source>
        <dbReference type="EMBL" id="ODM15434.1"/>
    </source>
</evidence>
<dbReference type="OrthoDB" id="6612291at2759"/>
<comment type="subcellular location">
    <subcellularLocation>
        <location evidence="1">Membrane</location>
        <topology evidence="1">Multi-pass membrane protein</topology>
    </subcellularLocation>
</comment>
<keyword evidence="9" id="KW-1185">Reference proteome</keyword>
<evidence type="ECO:0000256" key="1">
    <source>
        <dbReference type="ARBA" id="ARBA00004141"/>
    </source>
</evidence>
<feature type="transmembrane region" description="Helical" evidence="6">
    <location>
        <begin position="464"/>
        <end position="482"/>
    </location>
</feature>
<evidence type="ECO:0000259" key="7">
    <source>
        <dbReference type="PROSITE" id="PS50850"/>
    </source>
</evidence>
<name>A0A1E3B3D5_ASPCR</name>
<evidence type="ECO:0000256" key="3">
    <source>
        <dbReference type="ARBA" id="ARBA00022692"/>
    </source>
</evidence>
<dbReference type="InterPro" id="IPR050360">
    <property type="entry name" value="MFS_Sugar_Transporters"/>
</dbReference>
<gene>
    <name evidence="8" type="ORF">SI65_09037</name>
</gene>
<accession>A0A1E3B3D5</accession>
<dbReference type="PROSITE" id="PS50850">
    <property type="entry name" value="MFS"/>
    <property type="match status" value="1"/>
</dbReference>
<feature type="transmembrane region" description="Helical" evidence="6">
    <location>
        <begin position="431"/>
        <end position="452"/>
    </location>
</feature>
<dbReference type="InterPro" id="IPR005828">
    <property type="entry name" value="MFS_sugar_transport-like"/>
</dbReference>
<evidence type="ECO:0000256" key="5">
    <source>
        <dbReference type="ARBA" id="ARBA00023136"/>
    </source>
</evidence>
<dbReference type="Proteomes" id="UP000094569">
    <property type="component" value="Unassembled WGS sequence"/>
</dbReference>
<feature type="transmembrane region" description="Helical" evidence="6">
    <location>
        <begin position="118"/>
        <end position="135"/>
    </location>
</feature>
<dbReference type="InterPro" id="IPR020846">
    <property type="entry name" value="MFS_dom"/>
</dbReference>
<feature type="transmembrane region" description="Helical" evidence="6">
    <location>
        <begin position="300"/>
        <end position="323"/>
    </location>
</feature>
<protein>
    <recommendedName>
        <fullName evidence="7">Major facilitator superfamily (MFS) profile domain-containing protein</fullName>
    </recommendedName>
</protein>
<feature type="transmembrane region" description="Helical" evidence="6">
    <location>
        <begin position="182"/>
        <end position="203"/>
    </location>
</feature>
<dbReference type="EMBL" id="JXNT01000016">
    <property type="protein sequence ID" value="ODM15434.1"/>
    <property type="molecule type" value="Genomic_DNA"/>
</dbReference>
<keyword evidence="4 6" id="KW-1133">Transmembrane helix</keyword>
<feature type="transmembrane region" description="Helical" evidence="6">
    <location>
        <begin position="364"/>
        <end position="385"/>
    </location>
</feature>
<sequence length="516" mass="56877">MEPSPPKDKKRSRIESSEIEPNIAEETLRDSISLYPKIIFYCIGLSSSFLLSGYDTVIVGTVTAIPRFQQDFGEPFEDRHIIPSVWMSLWSALGFIGSILGAAAAGPWQDRSGRRWPLAWGSAISAAAIAILYVSNVPVDINTRRGVFLFGKIVQGFAIGVVTAVTQTYISETVPTSLRGPTMALFPTFTQLGQLVGAIAIYVSSRDTSSNSYLVSLASQWPFSAVPFAMALLVPESPAYLVRRDRSAAALRSERRLHICKIDVEDVVEQLQQSVGLDREWAQEVTYRDCFRGANARRTLIVVFSMVIPVLFGLPLLSNASYYLQVVGMSDQYSLVFLILGIGLGLLSNGIGVWITSRIGRRPLTLSSLGVTTVLWLSMGIAGCWNSVVTIWYTAVTLMMIIIICSLGAWPASYAVAGETSSLRLRAKTQGLGILFHNLANIIFNLILPYIYNPDSGDLRAMTGFVYAGFCVLAVVGTWFWVPEMKGRNVGEIDAMFELRVRTRDFVRTRIKGGFW</sequence>
<feature type="domain" description="Major facilitator superfamily (MFS) profile" evidence="7">
    <location>
        <begin position="41"/>
        <end position="486"/>
    </location>
</feature>
<reference evidence="8 9" key="1">
    <citation type="journal article" date="2016" name="BMC Genomics">
        <title>Comparative genomic and transcriptomic analyses of the Fuzhuan brick tea-fermentation fungus Aspergillus cristatus.</title>
        <authorList>
            <person name="Ge Y."/>
            <person name="Wang Y."/>
            <person name="Liu Y."/>
            <person name="Tan Y."/>
            <person name="Ren X."/>
            <person name="Zhang X."/>
            <person name="Hyde K.D."/>
            <person name="Liu Y."/>
            <person name="Liu Z."/>
        </authorList>
    </citation>
    <scope>NUCLEOTIDE SEQUENCE [LARGE SCALE GENOMIC DNA]</scope>
    <source>
        <strain evidence="8 9">GZAAS20.1005</strain>
    </source>
</reference>
<dbReference type="SUPFAM" id="SSF103473">
    <property type="entry name" value="MFS general substrate transporter"/>
    <property type="match status" value="1"/>
</dbReference>
<dbReference type="STRING" id="573508.A0A1E3B3D5"/>
<dbReference type="GO" id="GO:0005351">
    <property type="term" value="F:carbohydrate:proton symporter activity"/>
    <property type="evidence" value="ECO:0007669"/>
    <property type="project" value="TreeGrafter"/>
</dbReference>
<organism evidence="8 9">
    <name type="scientific">Aspergillus cristatus</name>
    <name type="common">Chinese Fuzhuan brick tea-fermentation fungus</name>
    <name type="synonym">Eurotium cristatum</name>
    <dbReference type="NCBI Taxonomy" id="573508"/>
    <lineage>
        <taxon>Eukaryota</taxon>
        <taxon>Fungi</taxon>
        <taxon>Dikarya</taxon>
        <taxon>Ascomycota</taxon>
        <taxon>Pezizomycotina</taxon>
        <taxon>Eurotiomycetes</taxon>
        <taxon>Eurotiomycetidae</taxon>
        <taxon>Eurotiales</taxon>
        <taxon>Aspergillaceae</taxon>
        <taxon>Aspergillus</taxon>
        <taxon>Aspergillus subgen. Aspergillus</taxon>
    </lineage>
</organism>
<dbReference type="PANTHER" id="PTHR48022">
    <property type="entry name" value="PLASTIDIC GLUCOSE TRANSPORTER 4"/>
    <property type="match status" value="1"/>
</dbReference>
<feature type="transmembrane region" description="Helical" evidence="6">
    <location>
        <begin position="38"/>
        <end position="65"/>
    </location>
</feature>
<feature type="transmembrane region" description="Helical" evidence="6">
    <location>
        <begin position="335"/>
        <end position="357"/>
    </location>
</feature>
<dbReference type="FunFam" id="1.20.1250.20:FF:000078">
    <property type="entry name" value="MFS maltose transporter, putative"/>
    <property type="match status" value="1"/>
</dbReference>
<dbReference type="PROSITE" id="PS00217">
    <property type="entry name" value="SUGAR_TRANSPORT_2"/>
    <property type="match status" value="1"/>
</dbReference>
<evidence type="ECO:0000313" key="9">
    <source>
        <dbReference type="Proteomes" id="UP000094569"/>
    </source>
</evidence>
<evidence type="ECO:0000256" key="4">
    <source>
        <dbReference type="ARBA" id="ARBA00022989"/>
    </source>
</evidence>
<proteinExistence type="inferred from homology"/>
<evidence type="ECO:0000256" key="6">
    <source>
        <dbReference type="SAM" id="Phobius"/>
    </source>
</evidence>
<dbReference type="InterPro" id="IPR036259">
    <property type="entry name" value="MFS_trans_sf"/>
</dbReference>
<comment type="caution">
    <text evidence="8">The sequence shown here is derived from an EMBL/GenBank/DDBJ whole genome shotgun (WGS) entry which is preliminary data.</text>
</comment>
<dbReference type="AlphaFoldDB" id="A0A1E3B3D5"/>
<keyword evidence="5 6" id="KW-0472">Membrane</keyword>
<feature type="transmembrane region" description="Helical" evidence="6">
    <location>
        <begin position="85"/>
        <end position="106"/>
    </location>
</feature>